<reference evidence="2 3" key="1">
    <citation type="submission" date="2016-10" db="EMBL/GenBank/DDBJ databases">
        <authorList>
            <person name="de Groot N.N."/>
        </authorList>
    </citation>
    <scope>NUCLEOTIDE SEQUENCE [LARGE SCALE GENOMIC DNA]</scope>
    <source>
        <strain evidence="2 3">DSM 13760</strain>
    </source>
</reference>
<sequence>MSHQEEIIQQTEQYVRHFFKDEGTGHGFDHTQRVWLNAQKLQKIEGGDAFLIEMAALLHDVADEKLVADPAQVTLDLHEWLQSINVSQTAIKEIQQIIDSVGFKGGNGRKPKTLEAKIVQDADRLDAIGAIGIARTLLYSGATGQALYDETILIREAMTNEAYRNMPSTCINHFYEKLLKIKELMQTKAAQAEAQQRHERMLSFLEAFYEETGYQKPGIAYD</sequence>
<dbReference type="PANTHER" id="PTHR33594">
    <property type="entry name" value="SUPERFAMILY HYDROLASE, PUTATIVE (AFU_ORTHOLOGUE AFUA_1G03035)-RELATED"/>
    <property type="match status" value="1"/>
</dbReference>
<dbReference type="RefSeq" id="WP_092649775.1">
    <property type="nucleotide sequence ID" value="NZ_FOHA01000002.1"/>
</dbReference>
<dbReference type="OrthoDB" id="9797344at2"/>
<protein>
    <recommendedName>
        <fullName evidence="1">HD/PDEase domain-containing protein</fullName>
    </recommendedName>
</protein>
<dbReference type="CDD" id="cd00077">
    <property type="entry name" value="HDc"/>
    <property type="match status" value="1"/>
</dbReference>
<dbReference type="SMART" id="SM00471">
    <property type="entry name" value="HDc"/>
    <property type="match status" value="1"/>
</dbReference>
<dbReference type="InterPro" id="IPR003607">
    <property type="entry name" value="HD/PDEase_dom"/>
</dbReference>
<evidence type="ECO:0000313" key="3">
    <source>
        <dbReference type="Proteomes" id="UP000198948"/>
    </source>
</evidence>
<dbReference type="PANTHER" id="PTHR33594:SF1">
    <property type="entry name" value="HD_PDEASE DOMAIN-CONTAINING PROTEIN"/>
    <property type="match status" value="1"/>
</dbReference>
<proteinExistence type="predicted"/>
<dbReference type="Pfam" id="PF01966">
    <property type="entry name" value="HD"/>
    <property type="match status" value="1"/>
</dbReference>
<dbReference type="InterPro" id="IPR006674">
    <property type="entry name" value="HD_domain"/>
</dbReference>
<gene>
    <name evidence="2" type="ORF">SAMN04488559_10237</name>
</gene>
<dbReference type="Gene3D" id="1.10.472.50">
    <property type="entry name" value="HD-domain/PDEase-like"/>
    <property type="match status" value="1"/>
</dbReference>
<accession>A0A1H9QEZ0</accession>
<dbReference type="AlphaFoldDB" id="A0A1H9QEZ0"/>
<organism evidence="2 3">
    <name type="scientific">Isobaculum melis</name>
    <dbReference type="NCBI Taxonomy" id="142588"/>
    <lineage>
        <taxon>Bacteria</taxon>
        <taxon>Bacillati</taxon>
        <taxon>Bacillota</taxon>
        <taxon>Bacilli</taxon>
        <taxon>Lactobacillales</taxon>
        <taxon>Carnobacteriaceae</taxon>
        <taxon>Isobaculum</taxon>
    </lineage>
</organism>
<feature type="domain" description="HD/PDEase" evidence="1">
    <location>
        <begin position="23"/>
        <end position="137"/>
    </location>
</feature>
<dbReference type="SUPFAM" id="SSF109604">
    <property type="entry name" value="HD-domain/PDEase-like"/>
    <property type="match status" value="1"/>
</dbReference>
<evidence type="ECO:0000259" key="1">
    <source>
        <dbReference type="SMART" id="SM00471"/>
    </source>
</evidence>
<evidence type="ECO:0000313" key="2">
    <source>
        <dbReference type="EMBL" id="SER59002.1"/>
    </source>
</evidence>
<name>A0A1H9QEZ0_9LACT</name>
<dbReference type="Gene3D" id="1.20.58.1910">
    <property type="match status" value="1"/>
</dbReference>
<dbReference type="Proteomes" id="UP000198948">
    <property type="component" value="Unassembled WGS sequence"/>
</dbReference>
<dbReference type="STRING" id="142588.SAMN04488559_10237"/>
<dbReference type="EMBL" id="FOHA01000002">
    <property type="protein sequence ID" value="SER59002.1"/>
    <property type="molecule type" value="Genomic_DNA"/>
</dbReference>
<keyword evidence="3" id="KW-1185">Reference proteome</keyword>